<keyword evidence="5" id="KW-0998">Cell outer membrane</keyword>
<evidence type="ECO:0000313" key="9">
    <source>
        <dbReference type="EMBL" id="EHQ26277.1"/>
    </source>
</evidence>
<evidence type="ECO:0000256" key="4">
    <source>
        <dbReference type="ARBA" id="ARBA00023136"/>
    </source>
</evidence>
<dbReference type="InterPro" id="IPR033985">
    <property type="entry name" value="SusD-like_N"/>
</dbReference>
<dbReference type="GO" id="GO:0009279">
    <property type="term" value="C:cell outer membrane"/>
    <property type="evidence" value="ECO:0007669"/>
    <property type="project" value="UniProtKB-SubCell"/>
</dbReference>
<dbReference type="Gene3D" id="1.25.40.390">
    <property type="match status" value="1"/>
</dbReference>
<feature type="domain" description="SusD-like N-terminal" evidence="8">
    <location>
        <begin position="90"/>
        <end position="249"/>
    </location>
</feature>
<proteinExistence type="inferred from homology"/>
<dbReference type="STRING" id="714943.Mucpa_2138"/>
<evidence type="ECO:0000256" key="5">
    <source>
        <dbReference type="ARBA" id="ARBA00023237"/>
    </source>
</evidence>
<dbReference type="InterPro" id="IPR012944">
    <property type="entry name" value="SusD_RagB_dom"/>
</dbReference>
<dbReference type="Pfam" id="PF14322">
    <property type="entry name" value="SusD-like_3"/>
    <property type="match status" value="1"/>
</dbReference>
<evidence type="ECO:0000256" key="3">
    <source>
        <dbReference type="ARBA" id="ARBA00022729"/>
    </source>
</evidence>
<accession>H1YFY9</accession>
<feature type="chain" id="PRO_5003559067" evidence="6">
    <location>
        <begin position="23"/>
        <end position="507"/>
    </location>
</feature>
<gene>
    <name evidence="9" type="ORF">Mucpa_2138</name>
</gene>
<dbReference type="Pfam" id="PF07980">
    <property type="entry name" value="SusD_RagB"/>
    <property type="match status" value="1"/>
</dbReference>
<dbReference type="RefSeq" id="WP_008506329.1">
    <property type="nucleotide sequence ID" value="NZ_CM001403.1"/>
</dbReference>
<feature type="signal peptide" evidence="6">
    <location>
        <begin position="1"/>
        <end position="22"/>
    </location>
</feature>
<keyword evidence="3 6" id="KW-0732">Signal</keyword>
<evidence type="ECO:0000256" key="1">
    <source>
        <dbReference type="ARBA" id="ARBA00004442"/>
    </source>
</evidence>
<dbReference type="AlphaFoldDB" id="H1YFY9"/>
<dbReference type="HOGENOM" id="CLU_015553_3_0_10"/>
<dbReference type="EMBL" id="CM001403">
    <property type="protein sequence ID" value="EHQ26277.1"/>
    <property type="molecule type" value="Genomic_DNA"/>
</dbReference>
<comment type="similarity">
    <text evidence="2">Belongs to the SusD family.</text>
</comment>
<keyword evidence="10" id="KW-1185">Reference proteome</keyword>
<evidence type="ECO:0000259" key="8">
    <source>
        <dbReference type="Pfam" id="PF14322"/>
    </source>
</evidence>
<dbReference type="OrthoDB" id="629561at2"/>
<dbReference type="InterPro" id="IPR011990">
    <property type="entry name" value="TPR-like_helical_dom_sf"/>
</dbReference>
<reference evidence="9" key="1">
    <citation type="submission" date="2011-09" db="EMBL/GenBank/DDBJ databases">
        <title>The permanent draft genome of Mucilaginibacter paludis DSM 18603.</title>
        <authorList>
            <consortium name="US DOE Joint Genome Institute (JGI-PGF)"/>
            <person name="Lucas S."/>
            <person name="Han J."/>
            <person name="Lapidus A."/>
            <person name="Bruce D."/>
            <person name="Goodwin L."/>
            <person name="Pitluck S."/>
            <person name="Peters L."/>
            <person name="Kyrpides N."/>
            <person name="Mavromatis K."/>
            <person name="Ivanova N."/>
            <person name="Mikhailova N."/>
            <person name="Held B."/>
            <person name="Detter J.C."/>
            <person name="Tapia R."/>
            <person name="Han C."/>
            <person name="Land M."/>
            <person name="Hauser L."/>
            <person name="Markowitz V."/>
            <person name="Cheng J.-F."/>
            <person name="Hugenholtz P."/>
            <person name="Woyke T."/>
            <person name="Wu D."/>
            <person name="Tindall B."/>
            <person name="Brambilla E."/>
            <person name="Klenk H.-P."/>
            <person name="Eisen J.A."/>
        </authorList>
    </citation>
    <scope>NUCLEOTIDE SEQUENCE [LARGE SCALE GENOMIC DNA]</scope>
    <source>
        <strain evidence="9">DSM 18603</strain>
    </source>
</reference>
<feature type="domain" description="RagB/SusD" evidence="7">
    <location>
        <begin position="341"/>
        <end position="500"/>
    </location>
</feature>
<dbReference type="eggNOG" id="COG2956">
    <property type="taxonomic scope" value="Bacteria"/>
</dbReference>
<keyword evidence="4" id="KW-0472">Membrane</keyword>
<organism evidence="9 10">
    <name type="scientific">Mucilaginibacter paludis DSM 18603</name>
    <dbReference type="NCBI Taxonomy" id="714943"/>
    <lineage>
        <taxon>Bacteria</taxon>
        <taxon>Pseudomonadati</taxon>
        <taxon>Bacteroidota</taxon>
        <taxon>Sphingobacteriia</taxon>
        <taxon>Sphingobacteriales</taxon>
        <taxon>Sphingobacteriaceae</taxon>
        <taxon>Mucilaginibacter</taxon>
    </lineage>
</organism>
<protein>
    <submittedName>
        <fullName evidence="9">RagB/SusD domain-containing protein</fullName>
    </submittedName>
</protein>
<dbReference type="PROSITE" id="PS51257">
    <property type="entry name" value="PROKAR_LIPOPROTEIN"/>
    <property type="match status" value="1"/>
</dbReference>
<sequence>MKLLKIKHLAFALALLSVVASGCKKFLAEQSQSLQYANNSVKLQEVLNGTGYMPHYLPPIPTTSFKNQSAPVYFGWLNAMDDDITEAVISPYYTDQRADVFGFYTWQSNPFVSPTYVVSNDDTWAKVYVNINACNIIAYQATTLNDNPAELNRIRGEALFLRANYYFYMVNTYAKAYNPVTAKTDLGVPLKTAEFVQDNLFTRSTVDSVYQQMITDLKNAETLLAGVTQSSIYHVDVNAVNILQSRIYLYMQDWANAAVAADKVIARKPMLYNLAGYQAHTSFFSASSPETVFTQGGNAMCFLMSENFPKTFQPSPDLMSLYQPTDLRRLAFFERDNLGKYRYTKMYISSTYNVQPVEVFADNFFMRNAEAYLNKAEAAAMAGNTADANTAINTLRQSRFLPADYTPINLADVSLINFIRDERRRELCFEGHRWFDLKRYAINPKYPFTKTIVHTYSDVVYGSAPFLKASLVLQPGDPDYLIPIPAEAIVFNQGVLIQNPTRQDRTF</sequence>
<dbReference type="SUPFAM" id="SSF48452">
    <property type="entry name" value="TPR-like"/>
    <property type="match status" value="1"/>
</dbReference>
<evidence type="ECO:0000259" key="7">
    <source>
        <dbReference type="Pfam" id="PF07980"/>
    </source>
</evidence>
<evidence type="ECO:0000256" key="6">
    <source>
        <dbReference type="SAM" id="SignalP"/>
    </source>
</evidence>
<comment type="subcellular location">
    <subcellularLocation>
        <location evidence="1">Cell outer membrane</location>
    </subcellularLocation>
</comment>
<name>H1YFY9_9SPHI</name>
<evidence type="ECO:0000256" key="2">
    <source>
        <dbReference type="ARBA" id="ARBA00006275"/>
    </source>
</evidence>
<dbReference type="CDD" id="cd08977">
    <property type="entry name" value="SusD"/>
    <property type="match status" value="1"/>
</dbReference>
<evidence type="ECO:0000313" key="10">
    <source>
        <dbReference type="Proteomes" id="UP000002774"/>
    </source>
</evidence>
<dbReference type="Proteomes" id="UP000002774">
    <property type="component" value="Chromosome"/>
</dbReference>